<proteinExistence type="predicted"/>
<protein>
    <submittedName>
        <fullName evidence="2">Uncharacterized protein</fullName>
    </submittedName>
</protein>
<feature type="transmembrane region" description="Helical" evidence="1">
    <location>
        <begin position="309"/>
        <end position="327"/>
    </location>
</feature>
<feature type="transmembrane region" description="Helical" evidence="1">
    <location>
        <begin position="406"/>
        <end position="423"/>
    </location>
</feature>
<evidence type="ECO:0000313" key="2">
    <source>
        <dbReference type="EMBL" id="OGY40711.1"/>
    </source>
</evidence>
<dbReference type="STRING" id="1797529.A2570_01095"/>
<sequence length="532" mass="63389">MKDLSFETKSLLEEIAQKNNQKTADQFTTSQISVSNLTSGIEFLYEKIRNALEYREEHLWLKDAVLRILKRRFFEILAKEKIGRELVEELIRGHYLKNDSFPENKTDEIDEILKKYRQVAEIFEKKFNLEEKQNNKYEEWFLGITALEIVELISENKLDRSFINYFWNVTKKSTTTSPEISGEEFDQQLYLSVFRNFLKADELMEQYEIFRLKYEEWFENPKDLIDKFGAELPELKKELQKSLGYGFRKDLDQVMKRRSLFIFMLQDMISQEKEGAERILNDPELLENKLKEIYDSHYQKGREKLQTSAIRAIIFIILTKMILLFAIEIPFQIWREGRINYLILGINTLIPPIILIISSLIIKMPGEEQNFLKIVSEFQKMIRYGQEMPPLDIVRNKQQRSWPTKLILWSIYGLNVFFTGWILNKFFNFFNFNVVDSAIFILFLSLISFFAIRLRKTANELAAVEERDHLVTIIVEFFFFPIIEIGKIISQGISSLNLTAFIFDFLIETPFKTMIKILEEWFAFIRERRQNL</sequence>
<reference evidence="2 3" key="1">
    <citation type="journal article" date="2016" name="Nat. Commun.">
        <title>Thousands of microbial genomes shed light on interconnected biogeochemical processes in an aquifer system.</title>
        <authorList>
            <person name="Anantharaman K."/>
            <person name="Brown C.T."/>
            <person name="Hug L.A."/>
            <person name="Sharon I."/>
            <person name="Castelle C.J."/>
            <person name="Probst A.J."/>
            <person name="Thomas B.C."/>
            <person name="Singh A."/>
            <person name="Wilkins M.J."/>
            <person name="Karaoz U."/>
            <person name="Brodie E.L."/>
            <person name="Williams K.H."/>
            <person name="Hubbard S.S."/>
            <person name="Banfield J.F."/>
        </authorList>
    </citation>
    <scope>NUCLEOTIDE SEQUENCE [LARGE SCALE GENOMIC DNA]</scope>
</reference>
<accession>A0A1G1XL74</accession>
<comment type="caution">
    <text evidence="2">The sequence shown here is derived from an EMBL/GenBank/DDBJ whole genome shotgun (WGS) entry which is preliminary data.</text>
</comment>
<keyword evidence="1" id="KW-1133">Transmembrane helix</keyword>
<dbReference type="AlphaFoldDB" id="A0A1G1XL74"/>
<keyword evidence="1" id="KW-0472">Membrane</keyword>
<evidence type="ECO:0000256" key="1">
    <source>
        <dbReference type="SAM" id="Phobius"/>
    </source>
</evidence>
<evidence type="ECO:0000313" key="3">
    <source>
        <dbReference type="Proteomes" id="UP000178570"/>
    </source>
</evidence>
<feature type="transmembrane region" description="Helical" evidence="1">
    <location>
        <begin position="339"/>
        <end position="362"/>
    </location>
</feature>
<dbReference type="Proteomes" id="UP000178570">
    <property type="component" value="Unassembled WGS sequence"/>
</dbReference>
<keyword evidence="1" id="KW-0812">Transmembrane</keyword>
<name>A0A1G1XL74_9BACT</name>
<organism evidence="2 3">
    <name type="scientific">Candidatus Brennerbacteria bacterium RIFOXYD1_FULL_41_16</name>
    <dbReference type="NCBI Taxonomy" id="1797529"/>
    <lineage>
        <taxon>Bacteria</taxon>
        <taxon>Candidatus Brenneribacteriota</taxon>
    </lineage>
</organism>
<gene>
    <name evidence="2" type="ORF">A2570_01095</name>
</gene>
<feature type="transmembrane region" description="Helical" evidence="1">
    <location>
        <begin position="429"/>
        <end position="452"/>
    </location>
</feature>
<dbReference type="EMBL" id="MHHY01000006">
    <property type="protein sequence ID" value="OGY40711.1"/>
    <property type="molecule type" value="Genomic_DNA"/>
</dbReference>